<keyword evidence="2" id="KW-1185">Reference proteome</keyword>
<proteinExistence type="predicted"/>
<dbReference type="OrthoDB" id="10283850at2759"/>
<protein>
    <submittedName>
        <fullName evidence="1">Uncharacterized protein</fullName>
    </submittedName>
</protein>
<sequence>MFLSPPTGGKKLRSTYLRRLSAGESDFSKAPVFTNSFQTFHPSAFDRFPLNVRGSPKVLAFRLRACAVSPPCIQAVARTTESTLLKID</sequence>
<gene>
    <name evidence="1" type="ORF">TNCT_115661</name>
</gene>
<organism evidence="1 2">
    <name type="scientific">Trichonephila clavata</name>
    <name type="common">Joro spider</name>
    <name type="synonym">Nephila clavata</name>
    <dbReference type="NCBI Taxonomy" id="2740835"/>
    <lineage>
        <taxon>Eukaryota</taxon>
        <taxon>Metazoa</taxon>
        <taxon>Ecdysozoa</taxon>
        <taxon>Arthropoda</taxon>
        <taxon>Chelicerata</taxon>
        <taxon>Arachnida</taxon>
        <taxon>Araneae</taxon>
        <taxon>Araneomorphae</taxon>
        <taxon>Entelegynae</taxon>
        <taxon>Araneoidea</taxon>
        <taxon>Nephilidae</taxon>
        <taxon>Trichonephila</taxon>
    </lineage>
</organism>
<dbReference type="Proteomes" id="UP000887116">
    <property type="component" value="Unassembled WGS sequence"/>
</dbReference>
<dbReference type="AlphaFoldDB" id="A0A8X6KXF7"/>
<evidence type="ECO:0000313" key="1">
    <source>
        <dbReference type="EMBL" id="GFQ88774.1"/>
    </source>
</evidence>
<dbReference type="EMBL" id="BMAO01023445">
    <property type="protein sequence ID" value="GFQ88774.1"/>
    <property type="molecule type" value="Genomic_DNA"/>
</dbReference>
<name>A0A8X6KXF7_TRICU</name>
<comment type="caution">
    <text evidence="1">The sequence shown here is derived from an EMBL/GenBank/DDBJ whole genome shotgun (WGS) entry which is preliminary data.</text>
</comment>
<evidence type="ECO:0000313" key="2">
    <source>
        <dbReference type="Proteomes" id="UP000887116"/>
    </source>
</evidence>
<reference evidence="1" key="1">
    <citation type="submission" date="2020-07" db="EMBL/GenBank/DDBJ databases">
        <title>Multicomponent nature underlies the extraordinary mechanical properties of spider dragline silk.</title>
        <authorList>
            <person name="Kono N."/>
            <person name="Nakamura H."/>
            <person name="Mori M."/>
            <person name="Yoshida Y."/>
            <person name="Ohtoshi R."/>
            <person name="Malay A.D."/>
            <person name="Moran D.A.P."/>
            <person name="Tomita M."/>
            <person name="Numata K."/>
            <person name="Arakawa K."/>
        </authorList>
    </citation>
    <scope>NUCLEOTIDE SEQUENCE</scope>
</reference>
<accession>A0A8X6KXF7</accession>